<reference evidence="2" key="1">
    <citation type="submission" date="2020-11" db="EMBL/GenBank/DDBJ databases">
        <title>Nocardia NEAU-351.nov., a novel actinomycete isolated from the cow dung.</title>
        <authorList>
            <person name="Zhang X."/>
        </authorList>
    </citation>
    <scope>NUCLEOTIDE SEQUENCE</scope>
    <source>
        <strain evidence="2">NEAU-351</strain>
    </source>
</reference>
<keyword evidence="3" id="KW-1185">Reference proteome</keyword>
<evidence type="ECO:0000313" key="2">
    <source>
        <dbReference type="EMBL" id="MBH0779584.1"/>
    </source>
</evidence>
<comment type="caution">
    <text evidence="2">The sequence shown here is derived from an EMBL/GenBank/DDBJ whole genome shotgun (WGS) entry which is preliminary data.</text>
</comment>
<sequence length="48" mass="5123">MIDGGRAVLMGRHRKRTRRSAVASSLMLVVMATAMVAVTAVGIGVRRL</sequence>
<organism evidence="2 3">
    <name type="scientific">Nocardia bovistercoris</name>
    <dbReference type="NCBI Taxonomy" id="2785916"/>
    <lineage>
        <taxon>Bacteria</taxon>
        <taxon>Bacillati</taxon>
        <taxon>Actinomycetota</taxon>
        <taxon>Actinomycetes</taxon>
        <taxon>Mycobacteriales</taxon>
        <taxon>Nocardiaceae</taxon>
        <taxon>Nocardia</taxon>
    </lineage>
</organism>
<gene>
    <name evidence="2" type="ORF">IT779_25260</name>
</gene>
<dbReference type="Proteomes" id="UP000655751">
    <property type="component" value="Unassembled WGS sequence"/>
</dbReference>
<keyword evidence="1" id="KW-0472">Membrane</keyword>
<dbReference type="AlphaFoldDB" id="A0A931N588"/>
<evidence type="ECO:0000313" key="3">
    <source>
        <dbReference type="Proteomes" id="UP000655751"/>
    </source>
</evidence>
<dbReference type="EMBL" id="JADMLG010000011">
    <property type="protein sequence ID" value="MBH0779584.1"/>
    <property type="molecule type" value="Genomic_DNA"/>
</dbReference>
<proteinExistence type="predicted"/>
<keyword evidence="1" id="KW-0812">Transmembrane</keyword>
<name>A0A931N588_9NOCA</name>
<evidence type="ECO:0000256" key="1">
    <source>
        <dbReference type="SAM" id="Phobius"/>
    </source>
</evidence>
<dbReference type="RefSeq" id="WP_196151889.1">
    <property type="nucleotide sequence ID" value="NZ_JADMLG010000011.1"/>
</dbReference>
<protein>
    <submittedName>
        <fullName evidence="2">Uncharacterized protein</fullName>
    </submittedName>
</protein>
<feature type="transmembrane region" description="Helical" evidence="1">
    <location>
        <begin position="21"/>
        <end position="45"/>
    </location>
</feature>
<keyword evidence="1" id="KW-1133">Transmembrane helix</keyword>
<accession>A0A931N588</accession>